<feature type="region of interest" description="Disordered" evidence="1">
    <location>
        <begin position="101"/>
        <end position="120"/>
    </location>
</feature>
<evidence type="ECO:0000313" key="3">
    <source>
        <dbReference type="Proteomes" id="UP000189580"/>
    </source>
</evidence>
<feature type="compositionally biased region" description="Basic residues" evidence="1">
    <location>
        <begin position="270"/>
        <end position="280"/>
    </location>
</feature>
<proteinExistence type="predicted"/>
<feature type="region of interest" description="Disordered" evidence="1">
    <location>
        <begin position="548"/>
        <end position="662"/>
    </location>
</feature>
<gene>
    <name evidence="2" type="ORF">AWJ20_1870</name>
</gene>
<evidence type="ECO:0000256" key="1">
    <source>
        <dbReference type="SAM" id="MobiDB-lite"/>
    </source>
</evidence>
<feature type="region of interest" description="Disordered" evidence="1">
    <location>
        <begin position="464"/>
        <end position="504"/>
    </location>
</feature>
<feature type="compositionally biased region" description="Polar residues" evidence="1">
    <location>
        <begin position="481"/>
        <end position="504"/>
    </location>
</feature>
<feature type="region of interest" description="Disordered" evidence="1">
    <location>
        <begin position="260"/>
        <end position="280"/>
    </location>
</feature>
<feature type="region of interest" description="Disordered" evidence="1">
    <location>
        <begin position="1"/>
        <end position="92"/>
    </location>
</feature>
<evidence type="ECO:0000313" key="2">
    <source>
        <dbReference type="EMBL" id="ANB13574.1"/>
    </source>
</evidence>
<dbReference type="AlphaFoldDB" id="A0A167E2V8"/>
<feature type="compositionally biased region" description="Polar residues" evidence="1">
    <location>
        <begin position="197"/>
        <end position="239"/>
    </location>
</feature>
<feature type="compositionally biased region" description="Low complexity" evidence="1">
    <location>
        <begin position="17"/>
        <end position="44"/>
    </location>
</feature>
<dbReference type="EMBL" id="CP014501">
    <property type="protein sequence ID" value="ANB13574.1"/>
    <property type="molecule type" value="Genomic_DNA"/>
</dbReference>
<feature type="compositionally biased region" description="Low complexity" evidence="1">
    <location>
        <begin position="260"/>
        <end position="269"/>
    </location>
</feature>
<feature type="region of interest" description="Disordered" evidence="1">
    <location>
        <begin position="133"/>
        <end position="239"/>
    </location>
</feature>
<dbReference type="RefSeq" id="XP_018736051.1">
    <property type="nucleotide sequence ID" value="XM_018878783.1"/>
</dbReference>
<feature type="region of interest" description="Disordered" evidence="1">
    <location>
        <begin position="293"/>
        <end position="325"/>
    </location>
</feature>
<name>A0A167E2V8_9ASCO</name>
<dbReference type="OrthoDB" id="5406427at2759"/>
<feature type="compositionally biased region" description="Polar residues" evidence="1">
    <location>
        <begin position="101"/>
        <end position="119"/>
    </location>
</feature>
<feature type="compositionally biased region" description="Polar residues" evidence="1">
    <location>
        <begin position="582"/>
        <end position="615"/>
    </location>
</feature>
<protein>
    <submittedName>
        <fullName evidence="2">Uncharacterized protein</fullName>
    </submittedName>
</protein>
<keyword evidence="3" id="KW-1185">Reference proteome</keyword>
<feature type="compositionally biased region" description="Low complexity" evidence="1">
    <location>
        <begin position="180"/>
        <end position="196"/>
    </location>
</feature>
<reference evidence="2 3" key="1">
    <citation type="submission" date="2016-02" db="EMBL/GenBank/DDBJ databases">
        <title>Complete genome sequence and transcriptome regulation of the pentose utilising yeast Sugiyamaella lignohabitans.</title>
        <authorList>
            <person name="Bellasio M."/>
            <person name="Peymann A."/>
            <person name="Valli M."/>
            <person name="Sipitzky M."/>
            <person name="Graf A."/>
            <person name="Sauer M."/>
            <person name="Marx H."/>
            <person name="Mattanovich D."/>
        </authorList>
    </citation>
    <scope>NUCLEOTIDE SEQUENCE [LARGE SCALE GENOMIC DNA]</scope>
    <source>
        <strain evidence="2 3">CBS 10342</strain>
    </source>
</reference>
<sequence>MSMVSTITPSAANFCFPAQPQAPTSRSSPSRPRPSRASSPPSASLQVEAGPLLGKESQATLVVPGIDSNTSTGATGRSPSRPAHHSHRRSAAVSHDFNASPLFTATSPKESPAVGSTSPLYHPYSRSPTLTFASSSFSPQPQSYTFSASSSSLPLEESGTAKSPKKKAVKVSFANEPIIGGTTNNSTGNSTTTSSNHGRTLSLSETQSTSASGSHTRTPTTVSSALNKPNSTYDGTTELNRCVSTPGMIKVSTAGSISSNSSIINSKGVSKSRSRRHRHKKVRSWAGHLIRFGSSKKEAKTHGGAPAVDSPLSRMDIDLDDDEDSSAEELLHSSSYIPAVLFDDSMDFTRFSDTIVSPEPKIDLDAALGPFRTPSLSTDLEFGSHQYFHRRSESAPEMTLGPAFRGMKRKMGPVVEEEPDAEHNEEESTTTAFSNVSISPVRPVANVAANLTTAPAIEAPSIIAKPPSPTIPAPRYYTSRGYKSNGGSPTIDQTPKSPEMNSVFSNSTTSINTIDEKPQIDEPPAAATIIRVVNQFSEIDDVPTVDSLDAQDGLDLGEPGPEIRCSFDSSSMRSKQRLASPHPSTASFRGVQTTQSTAGQNRTPMNNNINSNRLSTLLGRRPSQESTSVSFNGSLSSSKRNPASRVWGWIRGKRSTSQQRRE</sequence>
<dbReference type="KEGG" id="slb:AWJ20_1870"/>
<dbReference type="Proteomes" id="UP000189580">
    <property type="component" value="Chromosome a"/>
</dbReference>
<feature type="compositionally biased region" description="Low complexity" evidence="1">
    <location>
        <begin position="134"/>
        <end position="162"/>
    </location>
</feature>
<dbReference type="GeneID" id="30033720"/>
<feature type="compositionally biased region" description="Polar residues" evidence="1">
    <location>
        <begin position="1"/>
        <end position="11"/>
    </location>
</feature>
<feature type="compositionally biased region" description="Polar residues" evidence="1">
    <location>
        <begin position="624"/>
        <end position="641"/>
    </location>
</feature>
<organism evidence="2 3">
    <name type="scientific">Sugiyamaella lignohabitans</name>
    <dbReference type="NCBI Taxonomy" id="796027"/>
    <lineage>
        <taxon>Eukaryota</taxon>
        <taxon>Fungi</taxon>
        <taxon>Dikarya</taxon>
        <taxon>Ascomycota</taxon>
        <taxon>Saccharomycotina</taxon>
        <taxon>Dipodascomycetes</taxon>
        <taxon>Dipodascales</taxon>
        <taxon>Trichomonascaceae</taxon>
        <taxon>Sugiyamaella</taxon>
    </lineage>
</organism>
<accession>A0A167E2V8</accession>